<accession>A0AAU9IIV2</accession>
<dbReference type="PANTHER" id="PTHR12121">
    <property type="entry name" value="CARBON CATABOLITE REPRESSOR PROTEIN 4"/>
    <property type="match status" value="1"/>
</dbReference>
<evidence type="ECO:0000259" key="1">
    <source>
        <dbReference type="Pfam" id="PF03372"/>
    </source>
</evidence>
<comment type="caution">
    <text evidence="2">The sequence shown here is derived from an EMBL/GenBank/DDBJ whole genome shotgun (WGS) entry which is preliminary data.</text>
</comment>
<proteinExistence type="predicted"/>
<evidence type="ECO:0000313" key="2">
    <source>
        <dbReference type="EMBL" id="CAG9313176.1"/>
    </source>
</evidence>
<dbReference type="AlphaFoldDB" id="A0AAU9IIV2"/>
<reference evidence="2" key="1">
    <citation type="submission" date="2021-09" db="EMBL/GenBank/DDBJ databases">
        <authorList>
            <consortium name="AG Swart"/>
            <person name="Singh M."/>
            <person name="Singh A."/>
            <person name="Seah K."/>
            <person name="Emmerich C."/>
        </authorList>
    </citation>
    <scope>NUCLEOTIDE SEQUENCE</scope>
    <source>
        <strain evidence="2">ATCC30299</strain>
    </source>
</reference>
<dbReference type="InterPro" id="IPR005135">
    <property type="entry name" value="Endo/exonuclease/phosphatase"/>
</dbReference>
<dbReference type="Proteomes" id="UP001162131">
    <property type="component" value="Unassembled WGS sequence"/>
</dbReference>
<dbReference type="InterPro" id="IPR050410">
    <property type="entry name" value="CCR4/nocturin_mRNA_transcr"/>
</dbReference>
<keyword evidence="3" id="KW-1185">Reference proteome</keyword>
<sequence>MLKVSTFNIFNTFLTYPIRSRLITQALDSMGSSIVGFQEVNFEGNRNIYTRTGFNFIFSPLPEPMFWNDPTFRIDGNGILIKSDIKIISESYFTYRSSIRVAQLMKIRIENKEMYIVNTHLDHISEDERLSQASQLLEWIRNYLGFPIILLGDFNCIPDSPTYNLLTRHFRSAMKTIHGKEPAVTWPTELLGSKEVWGQYGEADCYDYIWFKNINVKSANIITDIKDGNICPSDHYPLEAVFELNFN</sequence>
<dbReference type="GO" id="GO:0000175">
    <property type="term" value="F:3'-5'-RNA exonuclease activity"/>
    <property type="evidence" value="ECO:0007669"/>
    <property type="project" value="TreeGrafter"/>
</dbReference>
<dbReference type="EMBL" id="CAJZBQ010000010">
    <property type="protein sequence ID" value="CAG9313176.1"/>
    <property type="molecule type" value="Genomic_DNA"/>
</dbReference>
<protein>
    <recommendedName>
        <fullName evidence="1">Endonuclease/exonuclease/phosphatase domain-containing protein</fullName>
    </recommendedName>
</protein>
<feature type="domain" description="Endonuclease/exonuclease/phosphatase" evidence="1">
    <location>
        <begin position="6"/>
        <end position="235"/>
    </location>
</feature>
<evidence type="ECO:0000313" key="3">
    <source>
        <dbReference type="Proteomes" id="UP001162131"/>
    </source>
</evidence>
<dbReference type="Gene3D" id="3.60.10.10">
    <property type="entry name" value="Endonuclease/exonuclease/phosphatase"/>
    <property type="match status" value="1"/>
</dbReference>
<gene>
    <name evidence="2" type="ORF">BSTOLATCC_MIC8451</name>
</gene>
<dbReference type="Pfam" id="PF03372">
    <property type="entry name" value="Exo_endo_phos"/>
    <property type="match status" value="1"/>
</dbReference>
<organism evidence="2 3">
    <name type="scientific">Blepharisma stoltei</name>
    <dbReference type="NCBI Taxonomy" id="1481888"/>
    <lineage>
        <taxon>Eukaryota</taxon>
        <taxon>Sar</taxon>
        <taxon>Alveolata</taxon>
        <taxon>Ciliophora</taxon>
        <taxon>Postciliodesmatophora</taxon>
        <taxon>Heterotrichea</taxon>
        <taxon>Heterotrichida</taxon>
        <taxon>Blepharismidae</taxon>
        <taxon>Blepharisma</taxon>
    </lineage>
</organism>
<dbReference type="SUPFAM" id="SSF56219">
    <property type="entry name" value="DNase I-like"/>
    <property type="match status" value="1"/>
</dbReference>
<dbReference type="InterPro" id="IPR036691">
    <property type="entry name" value="Endo/exonu/phosph_ase_sf"/>
</dbReference>
<dbReference type="PANTHER" id="PTHR12121:SF100">
    <property type="entry name" value="POLY(A)-SPECIFIC RIBONUCLEASE"/>
    <property type="match status" value="1"/>
</dbReference>
<name>A0AAU9IIV2_9CILI</name>